<dbReference type="GO" id="GO:0008270">
    <property type="term" value="F:zinc ion binding"/>
    <property type="evidence" value="ECO:0007669"/>
    <property type="project" value="InterPro"/>
</dbReference>
<evidence type="ECO:0000313" key="3">
    <source>
        <dbReference type="EMBL" id="RFU60738.1"/>
    </source>
</evidence>
<keyword evidence="1" id="KW-0238">DNA-binding</keyword>
<dbReference type="InterPro" id="IPR001387">
    <property type="entry name" value="Cro/C1-type_HTH"/>
</dbReference>
<dbReference type="InterPro" id="IPR003615">
    <property type="entry name" value="HNH_nuc"/>
</dbReference>
<dbReference type="SUPFAM" id="SSF47413">
    <property type="entry name" value="lambda repressor-like DNA-binding domains"/>
    <property type="match status" value="1"/>
</dbReference>
<reference evidence="3 4" key="1">
    <citation type="submission" date="2018-08" db="EMBL/GenBank/DDBJ databases">
        <title>Bacillus chawlae sp. nov., Bacillus glennii sp. nov., and Bacillus saganii sp. nov. Isolated from the Vehicle Assembly Building at Kennedy Space Center where the Viking Spacecraft were Assembled.</title>
        <authorList>
            <person name="Seuylemezian A."/>
            <person name="Vaishampayan P."/>
        </authorList>
    </citation>
    <scope>NUCLEOTIDE SEQUENCE [LARGE SCALE GENOMIC DNA]</scope>
    <source>
        <strain evidence="3 4">V44-8</strain>
    </source>
</reference>
<keyword evidence="4" id="KW-1185">Reference proteome</keyword>
<dbReference type="OrthoDB" id="9781521at2"/>
<dbReference type="PANTHER" id="PTHR46797:SF1">
    <property type="entry name" value="METHYLPHOSPHONATE SYNTHASE"/>
    <property type="match status" value="1"/>
</dbReference>
<evidence type="ECO:0000259" key="2">
    <source>
        <dbReference type="PROSITE" id="PS50943"/>
    </source>
</evidence>
<dbReference type="GO" id="GO:0004519">
    <property type="term" value="F:endonuclease activity"/>
    <property type="evidence" value="ECO:0007669"/>
    <property type="project" value="InterPro"/>
</dbReference>
<dbReference type="Proteomes" id="UP000262939">
    <property type="component" value="Unassembled WGS sequence"/>
</dbReference>
<dbReference type="AlphaFoldDB" id="A0A372L785"/>
<dbReference type="Pfam" id="PF01381">
    <property type="entry name" value="HTH_3"/>
    <property type="match status" value="1"/>
</dbReference>
<dbReference type="InterPro" id="IPR010982">
    <property type="entry name" value="Lambda_DNA-bd_dom_sf"/>
</dbReference>
<feature type="domain" description="HTH cro/C1-type" evidence="2">
    <location>
        <begin position="7"/>
        <end position="65"/>
    </location>
</feature>
<dbReference type="InterPro" id="IPR050807">
    <property type="entry name" value="TransReg_Diox_bact_type"/>
</dbReference>
<comment type="caution">
    <text evidence="3">The sequence shown here is derived from an EMBL/GenBank/DDBJ whole genome shotgun (WGS) entry which is preliminary data.</text>
</comment>
<dbReference type="Gene3D" id="1.10.30.50">
    <property type="match status" value="1"/>
</dbReference>
<dbReference type="PROSITE" id="PS50943">
    <property type="entry name" value="HTH_CROC1"/>
    <property type="match status" value="1"/>
</dbReference>
<protein>
    <submittedName>
        <fullName evidence="3">Helix-turn-helix domain-containing protein</fullName>
    </submittedName>
</protein>
<name>A0A372L785_9BACI</name>
<dbReference type="RefSeq" id="WP_117324374.1">
    <property type="nucleotide sequence ID" value="NZ_QVTD01000022.1"/>
</dbReference>
<dbReference type="GO" id="GO:0003677">
    <property type="term" value="F:DNA binding"/>
    <property type="evidence" value="ECO:0007669"/>
    <property type="project" value="UniProtKB-KW"/>
</dbReference>
<organism evidence="3 4">
    <name type="scientific">Peribacillus glennii</name>
    <dbReference type="NCBI Taxonomy" id="2303991"/>
    <lineage>
        <taxon>Bacteria</taxon>
        <taxon>Bacillati</taxon>
        <taxon>Bacillota</taxon>
        <taxon>Bacilli</taxon>
        <taxon>Bacillales</taxon>
        <taxon>Bacillaceae</taxon>
        <taxon>Peribacillus</taxon>
    </lineage>
</organism>
<gene>
    <name evidence="3" type="ORF">D0466_20510</name>
</gene>
<dbReference type="SMART" id="SM00530">
    <property type="entry name" value="HTH_XRE"/>
    <property type="match status" value="1"/>
</dbReference>
<dbReference type="GO" id="GO:0003700">
    <property type="term" value="F:DNA-binding transcription factor activity"/>
    <property type="evidence" value="ECO:0007669"/>
    <property type="project" value="TreeGrafter"/>
</dbReference>
<proteinExistence type="predicted"/>
<evidence type="ECO:0000313" key="4">
    <source>
        <dbReference type="Proteomes" id="UP000262939"/>
    </source>
</evidence>
<dbReference type="Pfam" id="PF01844">
    <property type="entry name" value="HNH"/>
    <property type="match status" value="1"/>
</dbReference>
<accession>A0A372L785</accession>
<evidence type="ECO:0000256" key="1">
    <source>
        <dbReference type="ARBA" id="ARBA00023125"/>
    </source>
</evidence>
<dbReference type="CDD" id="cd00085">
    <property type="entry name" value="HNHc"/>
    <property type="match status" value="1"/>
</dbReference>
<dbReference type="Gene3D" id="1.10.260.40">
    <property type="entry name" value="lambda repressor-like DNA-binding domains"/>
    <property type="match status" value="1"/>
</dbReference>
<dbReference type="InterPro" id="IPR002711">
    <property type="entry name" value="HNH"/>
</dbReference>
<dbReference type="GO" id="GO:0005829">
    <property type="term" value="C:cytosol"/>
    <property type="evidence" value="ECO:0007669"/>
    <property type="project" value="TreeGrafter"/>
</dbReference>
<dbReference type="EMBL" id="QVTD01000022">
    <property type="protein sequence ID" value="RFU60738.1"/>
    <property type="molecule type" value="Genomic_DNA"/>
</dbReference>
<dbReference type="PANTHER" id="PTHR46797">
    <property type="entry name" value="HTH-TYPE TRANSCRIPTIONAL REGULATOR"/>
    <property type="match status" value="1"/>
</dbReference>
<sequence length="162" mass="18666">MKIGEFLRSARKDKNITLRKLSEITDISFSQLGKIEREEHKPSKENLIKIANALEINVAFPLQLLGYDTGEMKTNIIDPLLRYKMFVRDELKCRICGAKAPTVTLMTDLIVPVDDGEEVNLENMVSLCEECFTGRKRFIEIEGLEKDFLFKKNKLRISLKNN</sequence>
<dbReference type="CDD" id="cd00093">
    <property type="entry name" value="HTH_XRE"/>
    <property type="match status" value="1"/>
</dbReference>